<dbReference type="GO" id="GO:0007210">
    <property type="term" value="P:serotonin receptor signaling pathway"/>
    <property type="evidence" value="ECO:0007669"/>
    <property type="project" value="TreeGrafter"/>
</dbReference>
<feature type="domain" description="G-protein coupled receptors family 1 profile" evidence="11">
    <location>
        <begin position="45"/>
        <end position="120"/>
    </location>
</feature>
<keyword evidence="9" id="KW-0807">Transducer</keyword>
<sequence length="120" mass="13846">MLLEIRDIKYKTAYSLRRFSKTNIIGPMRNKKYKHACCLRMKRSNWPFGVIWCNVYATCDVLACSASIMHMCFISLGRYLGIRNPLRTRHTTTTRTIVLRIALAWLLAMLVSSSITVLGE</sequence>
<dbReference type="GO" id="GO:0007268">
    <property type="term" value="P:chemical synaptic transmission"/>
    <property type="evidence" value="ECO:0007669"/>
    <property type="project" value="TreeGrafter"/>
</dbReference>
<dbReference type="SUPFAM" id="SSF81321">
    <property type="entry name" value="Family A G protein-coupled receptor-like"/>
    <property type="match status" value="1"/>
</dbReference>
<keyword evidence="5 10" id="KW-1133">Transmembrane helix</keyword>
<keyword evidence="4 10" id="KW-0812">Transmembrane</keyword>
<keyword evidence="8" id="KW-0675">Receptor</keyword>
<dbReference type="InterPro" id="IPR017452">
    <property type="entry name" value="GPCR_Rhodpsn_7TM"/>
</dbReference>
<evidence type="ECO:0000259" key="11">
    <source>
        <dbReference type="PROSITE" id="PS50262"/>
    </source>
</evidence>
<name>A0AAW1V5V1_9CUCU</name>
<evidence type="ECO:0000256" key="10">
    <source>
        <dbReference type="SAM" id="Phobius"/>
    </source>
</evidence>
<evidence type="ECO:0000256" key="7">
    <source>
        <dbReference type="ARBA" id="ARBA00023136"/>
    </source>
</evidence>
<feature type="transmembrane region" description="Helical" evidence="10">
    <location>
        <begin position="97"/>
        <end position="118"/>
    </location>
</feature>
<keyword evidence="6" id="KW-0297">G-protein coupled receptor</keyword>
<dbReference type="AlphaFoldDB" id="A0AAW1V5V1"/>
<dbReference type="Pfam" id="PF00001">
    <property type="entry name" value="7tm_1"/>
    <property type="match status" value="1"/>
</dbReference>
<evidence type="ECO:0000256" key="4">
    <source>
        <dbReference type="ARBA" id="ARBA00022692"/>
    </source>
</evidence>
<dbReference type="GO" id="GO:0005886">
    <property type="term" value="C:plasma membrane"/>
    <property type="evidence" value="ECO:0007669"/>
    <property type="project" value="UniProtKB-SubCell"/>
</dbReference>
<dbReference type="InterPro" id="IPR000276">
    <property type="entry name" value="GPCR_Rhodpsn"/>
</dbReference>
<evidence type="ECO:0000256" key="6">
    <source>
        <dbReference type="ARBA" id="ARBA00023040"/>
    </source>
</evidence>
<protein>
    <recommendedName>
        <fullName evidence="11">G-protein coupled receptors family 1 profile domain-containing protein</fullName>
    </recommendedName>
</protein>
<evidence type="ECO:0000256" key="1">
    <source>
        <dbReference type="ARBA" id="ARBA00004651"/>
    </source>
</evidence>
<dbReference type="GO" id="GO:0030425">
    <property type="term" value="C:dendrite"/>
    <property type="evidence" value="ECO:0007669"/>
    <property type="project" value="TreeGrafter"/>
</dbReference>
<evidence type="ECO:0000256" key="2">
    <source>
        <dbReference type="ARBA" id="ARBA00010663"/>
    </source>
</evidence>
<comment type="similarity">
    <text evidence="2">Belongs to the G-protein coupled receptor 1 family.</text>
</comment>
<dbReference type="GO" id="GO:0004993">
    <property type="term" value="F:G protein-coupled serotonin receptor activity"/>
    <property type="evidence" value="ECO:0007669"/>
    <property type="project" value="TreeGrafter"/>
</dbReference>
<comment type="caution">
    <text evidence="12">The sequence shown here is derived from an EMBL/GenBank/DDBJ whole genome shotgun (WGS) entry which is preliminary data.</text>
</comment>
<keyword evidence="3" id="KW-1003">Cell membrane</keyword>
<accession>A0AAW1V5V1</accession>
<evidence type="ECO:0000313" key="12">
    <source>
        <dbReference type="EMBL" id="KAK9888411.1"/>
    </source>
</evidence>
<evidence type="ECO:0000256" key="5">
    <source>
        <dbReference type="ARBA" id="ARBA00022989"/>
    </source>
</evidence>
<dbReference type="PANTHER" id="PTHR24247">
    <property type="entry name" value="5-HYDROXYTRYPTAMINE RECEPTOR"/>
    <property type="match status" value="1"/>
</dbReference>
<keyword evidence="7 10" id="KW-0472">Membrane</keyword>
<dbReference type="GO" id="GO:0030594">
    <property type="term" value="F:neurotransmitter receptor activity"/>
    <property type="evidence" value="ECO:0007669"/>
    <property type="project" value="TreeGrafter"/>
</dbReference>
<keyword evidence="13" id="KW-1185">Reference proteome</keyword>
<dbReference type="Gene3D" id="1.20.1070.10">
    <property type="entry name" value="Rhodopsin 7-helix transmembrane proteins"/>
    <property type="match status" value="1"/>
</dbReference>
<dbReference type="PROSITE" id="PS50262">
    <property type="entry name" value="G_PROTEIN_RECEP_F1_2"/>
    <property type="match status" value="1"/>
</dbReference>
<evidence type="ECO:0000256" key="8">
    <source>
        <dbReference type="ARBA" id="ARBA00023170"/>
    </source>
</evidence>
<dbReference type="EMBL" id="JARQZJ010000121">
    <property type="protein sequence ID" value="KAK9888411.1"/>
    <property type="molecule type" value="Genomic_DNA"/>
</dbReference>
<reference evidence="12 13" key="1">
    <citation type="submission" date="2023-03" db="EMBL/GenBank/DDBJ databases">
        <title>Genome insight into feeding habits of ladybird beetles.</title>
        <authorList>
            <person name="Li H.-S."/>
            <person name="Huang Y.-H."/>
            <person name="Pang H."/>
        </authorList>
    </citation>
    <scope>NUCLEOTIDE SEQUENCE [LARGE SCALE GENOMIC DNA]</scope>
    <source>
        <strain evidence="12">SYSU_2023b</strain>
        <tissue evidence="12">Whole body</tissue>
    </source>
</reference>
<gene>
    <name evidence="12" type="ORF">WA026_000660</name>
</gene>
<evidence type="ECO:0000256" key="3">
    <source>
        <dbReference type="ARBA" id="ARBA00022475"/>
    </source>
</evidence>
<dbReference type="PANTHER" id="PTHR24247:SF228">
    <property type="entry name" value="5-HYDROXYTRYPTAMINE (SEROTONIN) RECEPTOR 2A, ISOFORM B"/>
    <property type="match status" value="1"/>
</dbReference>
<dbReference type="GO" id="GO:0007187">
    <property type="term" value="P:G protein-coupled receptor signaling pathway, coupled to cyclic nucleotide second messenger"/>
    <property type="evidence" value="ECO:0007669"/>
    <property type="project" value="TreeGrafter"/>
</dbReference>
<organism evidence="12 13">
    <name type="scientific">Henosepilachna vigintioctopunctata</name>
    <dbReference type="NCBI Taxonomy" id="420089"/>
    <lineage>
        <taxon>Eukaryota</taxon>
        <taxon>Metazoa</taxon>
        <taxon>Ecdysozoa</taxon>
        <taxon>Arthropoda</taxon>
        <taxon>Hexapoda</taxon>
        <taxon>Insecta</taxon>
        <taxon>Pterygota</taxon>
        <taxon>Neoptera</taxon>
        <taxon>Endopterygota</taxon>
        <taxon>Coleoptera</taxon>
        <taxon>Polyphaga</taxon>
        <taxon>Cucujiformia</taxon>
        <taxon>Coccinelloidea</taxon>
        <taxon>Coccinellidae</taxon>
        <taxon>Epilachninae</taxon>
        <taxon>Epilachnini</taxon>
        <taxon>Henosepilachna</taxon>
    </lineage>
</organism>
<evidence type="ECO:0000256" key="9">
    <source>
        <dbReference type="ARBA" id="ARBA00023224"/>
    </source>
</evidence>
<comment type="subcellular location">
    <subcellularLocation>
        <location evidence="1">Cell membrane</location>
        <topology evidence="1">Multi-pass membrane protein</topology>
    </subcellularLocation>
</comment>
<dbReference type="GO" id="GO:0051378">
    <property type="term" value="F:serotonin binding"/>
    <property type="evidence" value="ECO:0007669"/>
    <property type="project" value="TreeGrafter"/>
</dbReference>
<dbReference type="Proteomes" id="UP001431783">
    <property type="component" value="Unassembled WGS sequence"/>
</dbReference>
<dbReference type="GO" id="GO:0045202">
    <property type="term" value="C:synapse"/>
    <property type="evidence" value="ECO:0007669"/>
    <property type="project" value="GOC"/>
</dbReference>
<evidence type="ECO:0000313" key="13">
    <source>
        <dbReference type="Proteomes" id="UP001431783"/>
    </source>
</evidence>
<proteinExistence type="inferred from homology"/>